<dbReference type="Proteomes" id="UP001347796">
    <property type="component" value="Unassembled WGS sequence"/>
</dbReference>
<dbReference type="InterPro" id="IPR000611">
    <property type="entry name" value="NPY_rcpt"/>
</dbReference>
<keyword evidence="5" id="KW-0297">G-protein coupled receptor</keyword>
<accession>A0AAN8PWG6</accession>
<dbReference type="GO" id="GO:0004983">
    <property type="term" value="F:neuropeptide Y receptor activity"/>
    <property type="evidence" value="ECO:0007669"/>
    <property type="project" value="InterPro"/>
</dbReference>
<keyword evidence="4 10" id="KW-1133">Transmembrane helix</keyword>
<proteinExistence type="inferred from homology"/>
<evidence type="ECO:0000259" key="11">
    <source>
        <dbReference type="PROSITE" id="PS50262"/>
    </source>
</evidence>
<feature type="domain" description="G-protein coupled receptors family 1 profile" evidence="11">
    <location>
        <begin position="24"/>
        <end position="289"/>
    </location>
</feature>
<comment type="subcellular location">
    <subcellularLocation>
        <location evidence="1">Membrane</location>
        <topology evidence="1">Multi-pass membrane protein</topology>
    </subcellularLocation>
</comment>
<evidence type="ECO:0000256" key="1">
    <source>
        <dbReference type="ARBA" id="ARBA00004141"/>
    </source>
</evidence>
<feature type="transmembrane region" description="Helical" evidence="10">
    <location>
        <begin position="45"/>
        <end position="63"/>
    </location>
</feature>
<feature type="transmembrane region" description="Helical" evidence="10">
    <location>
        <begin position="122"/>
        <end position="143"/>
    </location>
</feature>
<evidence type="ECO:0000256" key="3">
    <source>
        <dbReference type="ARBA" id="ARBA00022692"/>
    </source>
</evidence>
<dbReference type="GO" id="GO:0005886">
    <property type="term" value="C:plasma membrane"/>
    <property type="evidence" value="ECO:0007669"/>
    <property type="project" value="TreeGrafter"/>
</dbReference>
<dbReference type="SUPFAM" id="SSF81321">
    <property type="entry name" value="Family A G protein-coupled receptor-like"/>
    <property type="match status" value="1"/>
</dbReference>
<dbReference type="EMBL" id="JAZGQO010000004">
    <property type="protein sequence ID" value="KAK6187452.1"/>
    <property type="molecule type" value="Genomic_DNA"/>
</dbReference>
<feature type="compositionally biased region" description="Low complexity" evidence="9">
    <location>
        <begin position="341"/>
        <end position="350"/>
    </location>
</feature>
<name>A0AAN8PWG6_PATCE</name>
<feature type="transmembrane region" description="Helical" evidence="10">
    <location>
        <begin position="6"/>
        <end position="33"/>
    </location>
</feature>
<dbReference type="PROSITE" id="PS50262">
    <property type="entry name" value="G_PROTEIN_RECEP_F1_2"/>
    <property type="match status" value="1"/>
</dbReference>
<evidence type="ECO:0000256" key="9">
    <source>
        <dbReference type="SAM" id="MobiDB-lite"/>
    </source>
</evidence>
<evidence type="ECO:0000256" key="4">
    <source>
        <dbReference type="ARBA" id="ARBA00022989"/>
    </source>
</evidence>
<evidence type="ECO:0000313" key="12">
    <source>
        <dbReference type="EMBL" id="KAK6187452.1"/>
    </source>
</evidence>
<feature type="region of interest" description="Disordered" evidence="9">
    <location>
        <begin position="341"/>
        <end position="368"/>
    </location>
</feature>
<keyword evidence="3 10" id="KW-0812">Transmembrane</keyword>
<sequence>MSLEGGEIFFIALMAAVLTFSIISNIFVIIIMVKTPKLRNITNLFICNLSVGDIILAGFVLPQNLHDISHTDDYFEGDFLCRVVNFAPILCITSSIYTLVAIAFERRRALVLQLEPTKPIPVIAKTLPTIWILSFVLCIPTIFEYKSYEFLEGNVTRYACGRLDDDFPIIYSVMNGFMIFFLSYAIPLVLILYNYSKIFVYFWKGRKQTLNQWQANDARKAAQKKHRIQIIKMLILVASFFALAWLPYFVVLIISKMSGADDSEGYSGPMNMFRITLSTFSCAYNVILYAIYNRNFREAFLVTFKCFRRSNVAPAGRHAQTVDKSNRLEVGDISKYTCSSNVNSGHSSSSERINIGSKQIEPAGGSRK</sequence>
<comment type="similarity">
    <text evidence="2">Belongs to the G-protein coupled receptor 1 family.</text>
</comment>
<organism evidence="12 13">
    <name type="scientific">Patella caerulea</name>
    <name type="common">Rayed Mediterranean limpet</name>
    <dbReference type="NCBI Taxonomy" id="87958"/>
    <lineage>
        <taxon>Eukaryota</taxon>
        <taxon>Metazoa</taxon>
        <taxon>Spiralia</taxon>
        <taxon>Lophotrochozoa</taxon>
        <taxon>Mollusca</taxon>
        <taxon>Gastropoda</taxon>
        <taxon>Patellogastropoda</taxon>
        <taxon>Patelloidea</taxon>
        <taxon>Patellidae</taxon>
        <taxon>Patella</taxon>
    </lineage>
</organism>
<feature type="transmembrane region" description="Helical" evidence="10">
    <location>
        <begin position="83"/>
        <end position="102"/>
    </location>
</feature>
<comment type="caution">
    <text evidence="12">The sequence shown here is derived from an EMBL/GenBank/DDBJ whole genome shotgun (WGS) entry which is preliminary data.</text>
</comment>
<dbReference type="AlphaFoldDB" id="A0AAN8PWG6"/>
<keyword evidence="6 10" id="KW-0472">Membrane</keyword>
<dbReference type="PRINTS" id="PR01012">
    <property type="entry name" value="NRPEPTIDEYR"/>
</dbReference>
<evidence type="ECO:0000256" key="2">
    <source>
        <dbReference type="ARBA" id="ARBA00010663"/>
    </source>
</evidence>
<evidence type="ECO:0000256" key="5">
    <source>
        <dbReference type="ARBA" id="ARBA00023040"/>
    </source>
</evidence>
<dbReference type="SMART" id="SM01381">
    <property type="entry name" value="7TM_GPCR_Srsx"/>
    <property type="match status" value="1"/>
</dbReference>
<dbReference type="Gene3D" id="1.20.1070.10">
    <property type="entry name" value="Rhodopsin 7-helix transmembrane proteins"/>
    <property type="match status" value="1"/>
</dbReference>
<feature type="transmembrane region" description="Helical" evidence="10">
    <location>
        <begin position="275"/>
        <end position="292"/>
    </location>
</feature>
<gene>
    <name evidence="12" type="ORF">SNE40_005479</name>
</gene>
<dbReference type="InterPro" id="IPR000276">
    <property type="entry name" value="GPCR_Rhodpsn"/>
</dbReference>
<dbReference type="PANTHER" id="PTHR45695:SF9">
    <property type="entry name" value="LEUCOKININ RECEPTOR"/>
    <property type="match status" value="1"/>
</dbReference>
<dbReference type="PRINTS" id="PR00237">
    <property type="entry name" value="GPCRRHODOPSN"/>
</dbReference>
<keyword evidence="7" id="KW-0675">Receptor</keyword>
<evidence type="ECO:0000256" key="10">
    <source>
        <dbReference type="SAM" id="Phobius"/>
    </source>
</evidence>
<reference evidence="12 13" key="1">
    <citation type="submission" date="2024-01" db="EMBL/GenBank/DDBJ databases">
        <title>The genome of the rayed Mediterranean limpet Patella caerulea (Linnaeus, 1758).</title>
        <authorList>
            <person name="Anh-Thu Weber A."/>
            <person name="Halstead-Nussloch G."/>
        </authorList>
    </citation>
    <scope>NUCLEOTIDE SEQUENCE [LARGE SCALE GENOMIC DNA]</scope>
    <source>
        <strain evidence="12">AATW-2023a</strain>
        <tissue evidence="12">Whole specimen</tissue>
    </source>
</reference>
<dbReference type="PANTHER" id="PTHR45695">
    <property type="entry name" value="LEUCOKININ RECEPTOR-RELATED"/>
    <property type="match status" value="1"/>
</dbReference>
<evidence type="ECO:0000256" key="7">
    <source>
        <dbReference type="ARBA" id="ARBA00023170"/>
    </source>
</evidence>
<evidence type="ECO:0000256" key="8">
    <source>
        <dbReference type="ARBA" id="ARBA00023224"/>
    </source>
</evidence>
<dbReference type="Pfam" id="PF00001">
    <property type="entry name" value="7tm_1"/>
    <property type="match status" value="1"/>
</dbReference>
<keyword evidence="13" id="KW-1185">Reference proteome</keyword>
<keyword evidence="8" id="KW-0807">Transducer</keyword>
<dbReference type="InterPro" id="IPR017452">
    <property type="entry name" value="GPCR_Rhodpsn_7TM"/>
</dbReference>
<feature type="transmembrane region" description="Helical" evidence="10">
    <location>
        <begin position="233"/>
        <end position="255"/>
    </location>
</feature>
<protein>
    <recommendedName>
        <fullName evidence="11">G-protein coupled receptors family 1 profile domain-containing protein</fullName>
    </recommendedName>
</protein>
<evidence type="ECO:0000256" key="6">
    <source>
        <dbReference type="ARBA" id="ARBA00023136"/>
    </source>
</evidence>
<feature type="transmembrane region" description="Helical" evidence="10">
    <location>
        <begin position="169"/>
        <end position="193"/>
    </location>
</feature>
<evidence type="ECO:0000313" key="13">
    <source>
        <dbReference type="Proteomes" id="UP001347796"/>
    </source>
</evidence>